<evidence type="ECO:0000313" key="4">
    <source>
        <dbReference type="Proteomes" id="UP001178354"/>
    </source>
</evidence>
<dbReference type="EMBL" id="JAUUUU010000003">
    <property type="protein sequence ID" value="MDP1520823.1"/>
    <property type="molecule type" value="Genomic_DNA"/>
</dbReference>
<evidence type="ECO:0000256" key="2">
    <source>
        <dbReference type="SAM" id="SignalP"/>
    </source>
</evidence>
<feature type="signal peptide" evidence="2">
    <location>
        <begin position="1"/>
        <end position="22"/>
    </location>
</feature>
<organism evidence="3 4">
    <name type="scientific">Porticoccus litoralis</name>
    <dbReference type="NCBI Taxonomy" id="434086"/>
    <lineage>
        <taxon>Bacteria</taxon>
        <taxon>Pseudomonadati</taxon>
        <taxon>Pseudomonadota</taxon>
        <taxon>Gammaproteobacteria</taxon>
        <taxon>Cellvibrionales</taxon>
        <taxon>Porticoccaceae</taxon>
        <taxon>Porticoccus</taxon>
    </lineage>
</organism>
<proteinExistence type="predicted"/>
<evidence type="ECO:0000313" key="3">
    <source>
        <dbReference type="EMBL" id="MDP1520823.1"/>
    </source>
</evidence>
<accession>A0AAW8B4I7</accession>
<keyword evidence="2" id="KW-0732">Signal</keyword>
<dbReference type="Proteomes" id="UP001178354">
    <property type="component" value="Unassembled WGS sequence"/>
</dbReference>
<protein>
    <recommendedName>
        <fullName evidence="5">DUF1302 domain-containing protein</fullName>
    </recommendedName>
</protein>
<sequence>MKSALLTLLFSGTMLTVLSATAEPPLPGGLEPSVPTKQAPTSSGPALPSGLGLPGSAAPEPSLPSGLGDDTSFINTEKSYSPFSVYGFAEARVGQRTHDDEHQRNTSIGEGRAQLTLDYAGETVTARVTGDVLFDDVQRDESVQLDRGRGPFDLREAWFQMPVNQHLDVKAGRQILTWGVGDLLFINDLFPKDWNSFFSGRDTEYLKAPSDAVKLAFYFEPANLDVVYVPEFDSDRFIDGRRISFYNPLIGDHTGRDMPVNPDFPHGRELALRLYKNLAGAEVAFYGYDGYWKSPNGFDPFKGQNTFPELRVWGASLRGNLGKGIASGEVGYYDSRDDRNGDNPLINNSESRLLLAYEQELVPNLTGALQYYVERLEDYDNYRDSLPAGMPQRDKYRQLLTNRLTWLTHNQNVTWSLFVYYSPTDKDWYARPKVSWKASDQLLLETGFNSFGGSEETTFFGQFEEASSFYAAIRYSF</sequence>
<keyword evidence="4" id="KW-1185">Reference proteome</keyword>
<dbReference type="SUPFAM" id="SSF56935">
    <property type="entry name" value="Porins"/>
    <property type="match status" value="1"/>
</dbReference>
<evidence type="ECO:0008006" key="5">
    <source>
        <dbReference type="Google" id="ProtNLM"/>
    </source>
</evidence>
<reference evidence="3" key="2">
    <citation type="submission" date="2023-08" db="EMBL/GenBank/DDBJ databases">
        <authorList>
            <person name="Luo J."/>
        </authorList>
    </citation>
    <scope>NUCLEOTIDE SEQUENCE</scope>
    <source>
        <strain evidence="3">DSM 25064</strain>
    </source>
</reference>
<feature type="chain" id="PRO_5043981423" description="DUF1302 domain-containing protein" evidence="2">
    <location>
        <begin position="23"/>
        <end position="477"/>
    </location>
</feature>
<dbReference type="RefSeq" id="WP_305170403.1">
    <property type="nucleotide sequence ID" value="NZ_JAUUUU010000003.1"/>
</dbReference>
<feature type="region of interest" description="Disordered" evidence="1">
    <location>
        <begin position="26"/>
        <end position="71"/>
    </location>
</feature>
<dbReference type="AlphaFoldDB" id="A0AAW8B4I7"/>
<reference evidence="3" key="1">
    <citation type="journal article" date="2010" name="Int. J. Syst. Evol. Microbiol.">
        <title>Porticoccus litoralis gen. nov., sp. nov., a gammaproteobacterium isolated from the Yellow Sea.</title>
        <authorList>
            <person name="Oh H.M."/>
            <person name="Kim H."/>
            <person name="Kim K.M."/>
            <person name="Min G.S."/>
            <person name="Cho J.C."/>
        </authorList>
    </citation>
    <scope>NUCLEOTIDE SEQUENCE</scope>
    <source>
        <strain evidence="3">DSM 25064</strain>
    </source>
</reference>
<feature type="compositionally biased region" description="Low complexity" evidence="1">
    <location>
        <begin position="42"/>
        <end position="59"/>
    </location>
</feature>
<comment type="caution">
    <text evidence="3">The sequence shown here is derived from an EMBL/GenBank/DDBJ whole genome shotgun (WGS) entry which is preliminary data.</text>
</comment>
<name>A0AAW8B4I7_9GAMM</name>
<evidence type="ECO:0000256" key="1">
    <source>
        <dbReference type="SAM" id="MobiDB-lite"/>
    </source>
</evidence>
<gene>
    <name evidence="3" type="ORF">Q8A57_07580</name>
</gene>